<reference evidence="2" key="1">
    <citation type="submission" date="2021-06" db="EMBL/GenBank/DDBJ databases">
        <authorList>
            <person name="Kallberg Y."/>
            <person name="Tangrot J."/>
            <person name="Rosling A."/>
        </authorList>
    </citation>
    <scope>NUCLEOTIDE SEQUENCE</scope>
    <source>
        <strain evidence="2">CL551</strain>
    </source>
</reference>
<evidence type="ECO:0000313" key="3">
    <source>
        <dbReference type="Proteomes" id="UP000789342"/>
    </source>
</evidence>
<dbReference type="EMBL" id="CAJVPV010003488">
    <property type="protein sequence ID" value="CAG8553143.1"/>
    <property type="molecule type" value="Genomic_DNA"/>
</dbReference>
<name>A0A9N9FQM9_9GLOM</name>
<organism evidence="2 3">
    <name type="scientific">Acaulospora morrowiae</name>
    <dbReference type="NCBI Taxonomy" id="94023"/>
    <lineage>
        <taxon>Eukaryota</taxon>
        <taxon>Fungi</taxon>
        <taxon>Fungi incertae sedis</taxon>
        <taxon>Mucoromycota</taxon>
        <taxon>Glomeromycotina</taxon>
        <taxon>Glomeromycetes</taxon>
        <taxon>Diversisporales</taxon>
        <taxon>Acaulosporaceae</taxon>
        <taxon>Acaulospora</taxon>
    </lineage>
</organism>
<feature type="non-terminal residue" evidence="2">
    <location>
        <position position="1"/>
    </location>
</feature>
<keyword evidence="3" id="KW-1185">Reference proteome</keyword>
<protein>
    <submittedName>
        <fullName evidence="2">1661_t:CDS:1</fullName>
    </submittedName>
</protein>
<gene>
    <name evidence="2" type="ORF">AMORRO_LOCUS5669</name>
</gene>
<sequence>KQTRRIVDTSIPQPQFLKQVLTITNTSLQEHISSKHINNSFHPINYDQSKPKTKLNYQ</sequence>
<feature type="region of interest" description="Disordered" evidence="1">
    <location>
        <begin position="39"/>
        <end position="58"/>
    </location>
</feature>
<accession>A0A9N9FQM9</accession>
<dbReference type="AlphaFoldDB" id="A0A9N9FQM9"/>
<evidence type="ECO:0000313" key="2">
    <source>
        <dbReference type="EMBL" id="CAG8553143.1"/>
    </source>
</evidence>
<feature type="compositionally biased region" description="Polar residues" evidence="1">
    <location>
        <begin position="39"/>
        <end position="48"/>
    </location>
</feature>
<evidence type="ECO:0000256" key="1">
    <source>
        <dbReference type="SAM" id="MobiDB-lite"/>
    </source>
</evidence>
<dbReference type="Proteomes" id="UP000789342">
    <property type="component" value="Unassembled WGS sequence"/>
</dbReference>
<comment type="caution">
    <text evidence="2">The sequence shown here is derived from an EMBL/GenBank/DDBJ whole genome shotgun (WGS) entry which is preliminary data.</text>
</comment>
<proteinExistence type="predicted"/>